<reference evidence="4 5" key="1">
    <citation type="submission" date="2024-01" db="EMBL/GenBank/DDBJ databases">
        <title>Comparative Genomics of Leclercia adecarboxylata Strains Isolated from Several Sources.</title>
        <authorList>
            <person name="Yescas-Zazueta V."/>
            <person name="Balbuena-Alonso M.G."/>
            <person name="Valencia D."/>
            <person name="Mendez-Pfeiffer P.A."/>
            <person name="Ballesteros-Monrreal M.G."/>
            <person name="Rocha-Gracia R.D.C."/>
            <person name="Barrios-Villa E."/>
        </authorList>
    </citation>
    <scope>NUCLEOTIDE SEQUENCE [LARGE SCALE GENOMIC DNA]</scope>
    <source>
        <strain evidence="4 5">33MEM</strain>
    </source>
</reference>
<feature type="transmembrane region" description="Helical" evidence="2">
    <location>
        <begin position="161"/>
        <end position="185"/>
    </location>
</feature>
<evidence type="ECO:0000313" key="5">
    <source>
        <dbReference type="Proteomes" id="UP001357437"/>
    </source>
</evidence>
<accession>A0ABU6I2H5</accession>
<gene>
    <name evidence="4" type="ORF">VOF76_06320</name>
</gene>
<feature type="coiled-coil region" evidence="1">
    <location>
        <begin position="448"/>
        <end position="475"/>
    </location>
</feature>
<dbReference type="RefSeq" id="WP_150872230.1">
    <property type="nucleotide sequence ID" value="NZ_CBCYJT010000026.1"/>
</dbReference>
<dbReference type="Proteomes" id="UP001357437">
    <property type="component" value="Unassembled WGS sequence"/>
</dbReference>
<sequence length="1274" mass="145900">MMKTPRLAGLLALVKAKHKEKKTVTYDYDALTPSLMNEEDAQHYVEALNFACHRADIKNIAVTGPYGSGKSSVLLTWSKRREQDLKIMTVSLADFDMVRATDEIGEPTSEGSVKSERKARQEEKSIEYSILQQILYKARKSELPYSRIERIADVTPSERRMMAVGLLAMVSSCLSGFVLLFPDYFRKKLSLATGFSEAILQIPPVIRIGLLAGGAFFITSYLILSKLHRIGIFDRRMSIEKIDLSKGATISTRPSDTSLLNVFIDEIVYFFEKQKYNVVIFEDLDRHNDGAIFIKLREINQIINNSLPAEHPVRFIYAVRDDIFNSPEARTKFFDFVIPIIPVMDSQNATERFSLKFKKSEIDSPGFEQCIARLAIFIPDMRVLNSIANEFRLYRNLVNNGENIIRLLSLIAYKNLCARDYHLIDAKQGILHGIMNAHISGKLRSFFEEEITKDINDLKNQISEVNNESENDKSNIIKDILQVYISDNTKQQLHFSNQNGSQFSLDQIINDEDAFFTMLKTPGLYVKLINHRISIANISPAEADKILSEYNKRCKLLFSKSDGKIYDLQKKLEKLQNTMGKLLISSPGDLIQRMGNEGFKAWVNENLGISCGPDKTYGYDTSQFDFIYSLLRWEYLSTDYMSYRSVFIPGSLSSSDNDFVRAVSAGREHAITAAMPLEKTANVIKKLKEIGLLLHDNAWHASVLLHMLKYEKIELMKIIQLQLEDSEGQKLVQLYDCALCDWQIADSIQYVQLIAFDIEKTSQLLKLLLNINHKKTAIQLVILLFCSSSIRWNHTTTDMKYAVMEIMSKYEDVPDLVPDGYIKPFLDNLKNTGVKLECIGECNTAQGKEIINKIAELKLWKYSKENFESIFHILLDRNTHALEQFVEKPLSTIKKMKNLGLYETVQENIGSFISDFFLRSLDYDRVPEILNDQSIDFDSVHQVISEMEFTIDSIKLIKNRTGIVFTIKNLNLEKSIYVLLLDYNRINLSWSNVIYLTTQDEELNPEFSLWFDRNHSGFSDSQVSSSFDVIDSVFQKLFNCGAMSNEGRKKILKIVGLSLITLPDYMDFESTLLLIEENRLAPSIDNFKKIAQTFEEEGDRLTPLLANLVLLRPSLLQTNTEIILVNDEVFNLRLTERLLSDERLPKAIRIHSLNWLWGYDPNLFEGPLFIMPEILGQVVSGLTNDDIRRALLIQCLRYRKISHETTALVLNSLADADYQVFLSAKTHRSVVYTEPLRNMADLLASCGFIQSLKLNDIRGRIRFIPHNSPAFRHN</sequence>
<evidence type="ECO:0000259" key="3">
    <source>
        <dbReference type="Pfam" id="PF20693"/>
    </source>
</evidence>
<evidence type="ECO:0000313" key="4">
    <source>
        <dbReference type="EMBL" id="MEC3935780.1"/>
    </source>
</evidence>
<evidence type="ECO:0000256" key="2">
    <source>
        <dbReference type="SAM" id="Phobius"/>
    </source>
</evidence>
<keyword evidence="2" id="KW-0812">Transmembrane</keyword>
<evidence type="ECO:0000256" key="1">
    <source>
        <dbReference type="SAM" id="Coils"/>
    </source>
</evidence>
<dbReference type="Pfam" id="PF20693">
    <property type="entry name" value="YobI-ATPase"/>
    <property type="match status" value="1"/>
</dbReference>
<protein>
    <submittedName>
        <fullName evidence="4">Pcar</fullName>
    </submittedName>
</protein>
<keyword evidence="2" id="KW-0472">Membrane</keyword>
<comment type="caution">
    <text evidence="4">The sequence shown here is derived from an EMBL/GenBank/DDBJ whole genome shotgun (WGS) entry which is preliminary data.</text>
</comment>
<name>A0ABU6I2H5_9ENTR</name>
<feature type="transmembrane region" description="Helical" evidence="2">
    <location>
        <begin position="205"/>
        <end position="224"/>
    </location>
</feature>
<keyword evidence="1" id="KW-0175">Coiled coil</keyword>
<organism evidence="4 5">
    <name type="scientific">Leclercia adecarboxylata</name>
    <dbReference type="NCBI Taxonomy" id="83655"/>
    <lineage>
        <taxon>Bacteria</taxon>
        <taxon>Pseudomonadati</taxon>
        <taxon>Pseudomonadota</taxon>
        <taxon>Gammaproteobacteria</taxon>
        <taxon>Enterobacterales</taxon>
        <taxon>Enterobacteriaceae</taxon>
        <taxon>Leclercia</taxon>
    </lineage>
</organism>
<feature type="domain" description="YobI-like P-loop NTPase" evidence="3">
    <location>
        <begin position="44"/>
        <end position="432"/>
    </location>
</feature>
<dbReference type="InterPro" id="IPR048428">
    <property type="entry name" value="YobI-NTPase"/>
</dbReference>
<keyword evidence="5" id="KW-1185">Reference proteome</keyword>
<proteinExistence type="predicted"/>
<keyword evidence="2" id="KW-1133">Transmembrane helix</keyword>
<dbReference type="EMBL" id="JAYMCU010000007">
    <property type="protein sequence ID" value="MEC3935780.1"/>
    <property type="molecule type" value="Genomic_DNA"/>
</dbReference>